<dbReference type="VEuPathDB" id="AmoebaDB:ACA1_076860"/>
<dbReference type="PANTHER" id="PTHR22792">
    <property type="entry name" value="LUPUS LA PROTEIN-RELATED"/>
    <property type="match status" value="1"/>
</dbReference>
<dbReference type="GO" id="GO:0003723">
    <property type="term" value="F:RNA binding"/>
    <property type="evidence" value="ECO:0007669"/>
    <property type="project" value="UniProtKB-UniRule"/>
</dbReference>
<dbReference type="InterPro" id="IPR006630">
    <property type="entry name" value="La_HTH"/>
</dbReference>
<dbReference type="InterPro" id="IPR000504">
    <property type="entry name" value="RRM_dom"/>
</dbReference>
<feature type="region of interest" description="Disordered" evidence="5">
    <location>
        <begin position="388"/>
        <end position="430"/>
    </location>
</feature>
<dbReference type="CDD" id="cd12291">
    <property type="entry name" value="RRM1_La"/>
    <property type="match status" value="1"/>
</dbReference>
<dbReference type="Pfam" id="PF00076">
    <property type="entry name" value="RRM_1"/>
    <property type="match status" value="1"/>
</dbReference>
<feature type="region of interest" description="Disordered" evidence="5">
    <location>
        <begin position="1"/>
        <end position="38"/>
    </location>
</feature>
<evidence type="ECO:0000259" key="6">
    <source>
        <dbReference type="PROSITE" id="PS50102"/>
    </source>
</evidence>
<dbReference type="InterPro" id="IPR002344">
    <property type="entry name" value="Lupus_La"/>
</dbReference>
<evidence type="ECO:0000259" key="7">
    <source>
        <dbReference type="PROSITE" id="PS50961"/>
    </source>
</evidence>
<evidence type="ECO:0000256" key="4">
    <source>
        <dbReference type="PROSITE-ProRule" id="PRU00332"/>
    </source>
</evidence>
<evidence type="ECO:0000256" key="1">
    <source>
        <dbReference type="ARBA" id="ARBA00004123"/>
    </source>
</evidence>
<evidence type="ECO:0000313" key="10">
    <source>
        <dbReference type="Proteomes" id="UP000011083"/>
    </source>
</evidence>
<evidence type="ECO:0000256" key="2">
    <source>
        <dbReference type="ARBA" id="ARBA00022884"/>
    </source>
</evidence>
<sequence>MEQPNESQKRKIDETAAEAPKVEATGEPSAKKAKVETEEITPAKIKKQIEYYFSDSNYRRDKWLQEEAAKNPEGFIEIAKIAAFPRLQAMTTDLNVVVELMRSSDRLTVSEDGLLVKRSQPLPAVDNSHLKTVFVKGLPEDATIDSVEAVFSQFGAVARIIIFRERETKKAKGEACVEFETEEGSKAAAAAAKLDLDGREISITPKKEHKEKAARDHKEKRDKREKTEEELQQEAEAAEERKKAKEERIERMKGTVLHVTFTGEEGQEFSSDFNKWDVKALFEEIVSTENIRFVDFAAKNAWVRMTSPEPAQKALAELTANPKEVKGVKFTNVRLLEGDEEMEYIDKVMQEGDRKASRGGRGGGRGDAVVEADVADVAAGAETRASLLRRGSPSARFSGCHASPVNGGGSVRPDKMALGGRVGDTRVTDG</sequence>
<proteinExistence type="predicted"/>
<dbReference type="InterPro" id="IPR036388">
    <property type="entry name" value="WH-like_DNA-bd_sf"/>
</dbReference>
<dbReference type="EMBL" id="KB008074">
    <property type="protein sequence ID" value="ELR13833.1"/>
    <property type="molecule type" value="Genomic_DNA"/>
</dbReference>
<keyword evidence="10" id="KW-1185">Reference proteome</keyword>
<feature type="compositionally biased region" description="Basic and acidic residues" evidence="5">
    <location>
        <begin position="200"/>
        <end position="229"/>
    </location>
</feature>
<protein>
    <submittedName>
        <fullName evidence="9">RNA binding motif containing protein</fullName>
    </submittedName>
</protein>
<dbReference type="Gene3D" id="1.10.10.10">
    <property type="entry name" value="Winged helix-like DNA-binding domain superfamily/Winged helix DNA-binding domain"/>
    <property type="match status" value="1"/>
</dbReference>
<dbReference type="InterPro" id="IPR035979">
    <property type="entry name" value="RBD_domain_sf"/>
</dbReference>
<feature type="domain" description="RRM" evidence="6">
    <location>
        <begin position="131"/>
        <end position="208"/>
    </location>
</feature>
<dbReference type="SUPFAM" id="SSF46785">
    <property type="entry name" value="Winged helix' DNA-binding domain"/>
    <property type="match status" value="1"/>
</dbReference>
<dbReference type="Gene3D" id="3.30.70.330">
    <property type="match status" value="2"/>
</dbReference>
<organism evidence="9 10">
    <name type="scientific">Acanthamoeba castellanii (strain ATCC 30010 / Neff)</name>
    <dbReference type="NCBI Taxonomy" id="1257118"/>
    <lineage>
        <taxon>Eukaryota</taxon>
        <taxon>Amoebozoa</taxon>
        <taxon>Discosea</taxon>
        <taxon>Longamoebia</taxon>
        <taxon>Centramoebida</taxon>
        <taxon>Acanthamoebidae</taxon>
        <taxon>Acanthamoeba</taxon>
    </lineage>
</organism>
<feature type="domain" description="XRRM" evidence="8">
    <location>
        <begin position="250"/>
        <end position="376"/>
    </location>
</feature>
<dbReference type="Pfam" id="PF08777">
    <property type="entry name" value="RRM_3"/>
    <property type="match status" value="1"/>
</dbReference>
<feature type="region of interest" description="Disordered" evidence="5">
    <location>
        <begin position="200"/>
        <end position="247"/>
    </location>
</feature>
<reference evidence="9 10" key="1">
    <citation type="journal article" date="2013" name="Genome Biol.">
        <title>Genome of Acanthamoeba castellanii highlights extensive lateral gene transfer and early evolution of tyrosine kinase signaling.</title>
        <authorList>
            <person name="Clarke M."/>
            <person name="Lohan A.J."/>
            <person name="Liu B."/>
            <person name="Lagkouvardos I."/>
            <person name="Roy S."/>
            <person name="Zafar N."/>
            <person name="Bertelli C."/>
            <person name="Schilde C."/>
            <person name="Kianianmomeni A."/>
            <person name="Burglin T.R."/>
            <person name="Frech C."/>
            <person name="Turcotte B."/>
            <person name="Kopec K.O."/>
            <person name="Synnott J.M."/>
            <person name="Choo C."/>
            <person name="Paponov I."/>
            <person name="Finkler A."/>
            <person name="Soon Heng Tan C."/>
            <person name="Hutchins A.P."/>
            <person name="Weinmeier T."/>
            <person name="Rattei T."/>
            <person name="Chu J.S."/>
            <person name="Gimenez G."/>
            <person name="Irimia M."/>
            <person name="Rigden D.J."/>
            <person name="Fitzpatrick D.A."/>
            <person name="Lorenzo-Morales J."/>
            <person name="Bateman A."/>
            <person name="Chiu C.H."/>
            <person name="Tang P."/>
            <person name="Hegemann P."/>
            <person name="Fromm H."/>
            <person name="Raoult D."/>
            <person name="Greub G."/>
            <person name="Miranda-Saavedra D."/>
            <person name="Chen N."/>
            <person name="Nash P."/>
            <person name="Ginger M.L."/>
            <person name="Horn M."/>
            <person name="Schaap P."/>
            <person name="Caler L."/>
            <person name="Loftus B."/>
        </authorList>
    </citation>
    <scope>NUCLEOTIDE SEQUENCE [LARGE SCALE GENOMIC DNA]</scope>
    <source>
        <strain evidence="9 10">Neff</strain>
    </source>
</reference>
<comment type="subcellular location">
    <subcellularLocation>
        <location evidence="1">Nucleus</location>
    </subcellularLocation>
</comment>
<feature type="compositionally biased region" description="Basic and acidic residues" evidence="5">
    <location>
        <begin position="238"/>
        <end position="247"/>
    </location>
</feature>
<dbReference type="OrthoDB" id="439993at2759"/>
<dbReference type="SMART" id="SM00715">
    <property type="entry name" value="LA"/>
    <property type="match status" value="1"/>
</dbReference>
<evidence type="ECO:0000256" key="5">
    <source>
        <dbReference type="SAM" id="MobiDB-lite"/>
    </source>
</evidence>
<dbReference type="InterPro" id="IPR014886">
    <property type="entry name" value="La_xRRM"/>
</dbReference>
<dbReference type="RefSeq" id="XP_004335846.1">
    <property type="nucleotide sequence ID" value="XM_004335798.1"/>
</dbReference>
<evidence type="ECO:0000256" key="3">
    <source>
        <dbReference type="ARBA" id="ARBA00023242"/>
    </source>
</evidence>
<dbReference type="Pfam" id="PF05383">
    <property type="entry name" value="La"/>
    <property type="match status" value="1"/>
</dbReference>
<dbReference type="KEGG" id="acan:ACA1_076860"/>
<dbReference type="CDD" id="cd07323">
    <property type="entry name" value="LAM"/>
    <property type="match status" value="1"/>
</dbReference>
<dbReference type="PROSITE" id="PS50102">
    <property type="entry name" value="RRM"/>
    <property type="match status" value="1"/>
</dbReference>
<dbReference type="InterPro" id="IPR045180">
    <property type="entry name" value="La_dom_prot"/>
</dbReference>
<dbReference type="PROSITE" id="PS51939">
    <property type="entry name" value="XRRM"/>
    <property type="match status" value="1"/>
</dbReference>
<name>L8GM55_ACACF</name>
<dbReference type="GO" id="GO:0006396">
    <property type="term" value="P:RNA processing"/>
    <property type="evidence" value="ECO:0007669"/>
    <property type="project" value="InterPro"/>
</dbReference>
<dbReference type="PRINTS" id="PR00302">
    <property type="entry name" value="LUPUSLA"/>
</dbReference>
<dbReference type="InterPro" id="IPR012677">
    <property type="entry name" value="Nucleotide-bd_a/b_plait_sf"/>
</dbReference>
<evidence type="ECO:0000313" key="9">
    <source>
        <dbReference type="EMBL" id="ELR13833.1"/>
    </source>
</evidence>
<dbReference type="AlphaFoldDB" id="L8GM55"/>
<gene>
    <name evidence="9" type="ORF">ACA1_076860</name>
</gene>
<evidence type="ECO:0000259" key="8">
    <source>
        <dbReference type="PROSITE" id="PS51939"/>
    </source>
</evidence>
<dbReference type="SMART" id="SM00360">
    <property type="entry name" value="RRM"/>
    <property type="match status" value="1"/>
</dbReference>
<accession>L8GM55</accession>
<dbReference type="SUPFAM" id="SSF54928">
    <property type="entry name" value="RNA-binding domain, RBD"/>
    <property type="match status" value="1"/>
</dbReference>
<dbReference type="InterPro" id="IPR036390">
    <property type="entry name" value="WH_DNA-bd_sf"/>
</dbReference>
<keyword evidence="3" id="KW-0539">Nucleus</keyword>
<dbReference type="OMA" id="PEHNEER"/>
<dbReference type="GeneID" id="14914334"/>
<dbReference type="PROSITE" id="PS50961">
    <property type="entry name" value="HTH_LA"/>
    <property type="match status" value="1"/>
</dbReference>
<feature type="domain" description="HTH La-type RNA-binding" evidence="7">
    <location>
        <begin position="35"/>
        <end position="126"/>
    </location>
</feature>
<dbReference type="Proteomes" id="UP000011083">
    <property type="component" value="Unassembled WGS sequence"/>
</dbReference>
<dbReference type="GO" id="GO:1990904">
    <property type="term" value="C:ribonucleoprotein complex"/>
    <property type="evidence" value="ECO:0007669"/>
    <property type="project" value="UniProtKB-UniRule"/>
</dbReference>
<keyword evidence="2 4" id="KW-0694">RNA-binding</keyword>
<dbReference type="GO" id="GO:0005634">
    <property type="term" value="C:nucleus"/>
    <property type="evidence" value="ECO:0007669"/>
    <property type="project" value="UniProtKB-SubCell"/>
</dbReference>
<dbReference type="STRING" id="1257118.L8GM55"/>